<accession>A0A897NRY3</accession>
<dbReference type="PANTHER" id="PTHR34227">
    <property type="entry name" value="CHAPERONE PROTEIN YCDY"/>
    <property type="match status" value="1"/>
</dbReference>
<proteinExistence type="predicted"/>
<feature type="region of interest" description="Disordered" evidence="2">
    <location>
        <begin position="219"/>
        <end position="240"/>
    </location>
</feature>
<evidence type="ECO:0000313" key="3">
    <source>
        <dbReference type="EMBL" id="QSG15557.1"/>
    </source>
</evidence>
<dbReference type="EMBL" id="CP064791">
    <property type="protein sequence ID" value="QSG15557.1"/>
    <property type="molecule type" value="Genomic_DNA"/>
</dbReference>
<name>A0A897NRY3_9EURY</name>
<keyword evidence="1" id="KW-0143">Chaperone</keyword>
<gene>
    <name evidence="3" type="primary">torD4</name>
    <name evidence="3" type="ORF">HSEST_2039</name>
</gene>
<dbReference type="Pfam" id="PF02613">
    <property type="entry name" value="Nitrate_red_del"/>
    <property type="match status" value="1"/>
</dbReference>
<dbReference type="InterPro" id="IPR020945">
    <property type="entry name" value="DMSO/NO3_reduct_chaperone"/>
</dbReference>
<evidence type="ECO:0000313" key="4">
    <source>
        <dbReference type="Proteomes" id="UP000663292"/>
    </source>
</evidence>
<feature type="compositionally biased region" description="Acidic residues" evidence="2">
    <location>
        <begin position="225"/>
        <end position="234"/>
    </location>
</feature>
<evidence type="ECO:0000256" key="2">
    <source>
        <dbReference type="SAM" id="MobiDB-lite"/>
    </source>
</evidence>
<dbReference type="PANTHER" id="PTHR34227:SF1">
    <property type="entry name" value="DIMETHYL SULFOXIDE REDUCTASE CHAPERONE-RELATED"/>
    <property type="match status" value="1"/>
</dbReference>
<dbReference type="InterPro" id="IPR050289">
    <property type="entry name" value="TorD/DmsD_chaperones"/>
</dbReference>
<dbReference type="InterPro" id="IPR036411">
    <property type="entry name" value="TorD-like_sf"/>
</dbReference>
<dbReference type="Gene3D" id="1.10.3480.10">
    <property type="entry name" value="TorD-like"/>
    <property type="match status" value="1"/>
</dbReference>
<protein>
    <submittedName>
        <fullName evidence="3">Putative component of anaerobic dehydrogenase</fullName>
    </submittedName>
</protein>
<sequence>MVATASDGAGPDAAFTQARAAVYELLASAFDGDVETLAAAMGDGSFRELASALPVEIDIEALVVEDADPEALSIGYDNLFVVPGPHYVPPFASAHADEPSHEFESDSAFHEAGSAGELYGDPAARMARRYERLGFTPERGDGIPDHVAAQLSFLSTLAAARADADDAERSALREVERETLTAMGWLDAFDEAVAGQDRAEGVFAALSRLTRTIVAWDAKRARDEAETDRDEDECQPTSPG</sequence>
<reference evidence="3 4" key="1">
    <citation type="submission" date="2020-11" db="EMBL/GenBank/DDBJ databases">
        <title>Carbohydrate-dependent, anaerobic sulfur respiration: A novel catabolism in halophilic archaea.</title>
        <authorList>
            <person name="Sorokin D.Y."/>
            <person name="Messina E."/>
            <person name="Smedile F."/>
            <person name="La Cono V."/>
            <person name="Hallsworth J.E."/>
            <person name="Yakimov M.M."/>
        </authorList>
    </citation>
    <scope>NUCLEOTIDE SEQUENCE [LARGE SCALE GENOMIC DNA]</scope>
    <source>
        <strain evidence="3 4">HSR-Est</strain>
    </source>
</reference>
<dbReference type="AlphaFoldDB" id="A0A897NRY3"/>
<organism evidence="3 4">
    <name type="scientific">Halapricum desulfuricans</name>
    <dbReference type="NCBI Taxonomy" id="2841257"/>
    <lineage>
        <taxon>Archaea</taxon>
        <taxon>Methanobacteriati</taxon>
        <taxon>Methanobacteriota</taxon>
        <taxon>Stenosarchaea group</taxon>
        <taxon>Halobacteria</taxon>
        <taxon>Halobacteriales</taxon>
        <taxon>Haloarculaceae</taxon>
        <taxon>Halapricum</taxon>
    </lineage>
</organism>
<evidence type="ECO:0000256" key="1">
    <source>
        <dbReference type="ARBA" id="ARBA00023186"/>
    </source>
</evidence>
<keyword evidence="4" id="KW-1185">Reference proteome</keyword>
<dbReference type="GeneID" id="68858672"/>
<dbReference type="Proteomes" id="UP000663292">
    <property type="component" value="Chromosome"/>
</dbReference>
<dbReference type="SUPFAM" id="SSF89155">
    <property type="entry name" value="TorD-like"/>
    <property type="match status" value="1"/>
</dbReference>
<dbReference type="RefSeq" id="WP_229120824.1">
    <property type="nucleotide sequence ID" value="NZ_CP064791.1"/>
</dbReference>